<keyword evidence="4" id="KW-1185">Reference proteome</keyword>
<keyword evidence="1" id="KW-0472">Membrane</keyword>
<keyword evidence="1" id="KW-0812">Transmembrane</keyword>
<dbReference type="PANTHER" id="PTHR14969:SF58">
    <property type="entry name" value="UNDECAPRENYL-DIPHOSPHATASE BCRC"/>
    <property type="match status" value="1"/>
</dbReference>
<feature type="domain" description="Phosphatidic acid phosphatase type 2/haloperoxidase" evidence="2">
    <location>
        <begin position="61"/>
        <end position="175"/>
    </location>
</feature>
<dbReference type="SMART" id="SM00014">
    <property type="entry name" value="acidPPc"/>
    <property type="match status" value="1"/>
</dbReference>
<reference evidence="3" key="1">
    <citation type="submission" date="2021-12" db="EMBL/GenBank/DDBJ databases">
        <title>Alicyclobacillaceae gen. nov., sp. nov., isolated from chalcocite enrichment system.</title>
        <authorList>
            <person name="Jiang Z."/>
        </authorList>
    </citation>
    <scope>NUCLEOTIDE SEQUENCE</scope>
    <source>
        <strain evidence="3">MYW30-H2</strain>
    </source>
</reference>
<protein>
    <submittedName>
        <fullName evidence="3">Undecaprenyl-diphosphatase</fullName>
    </submittedName>
</protein>
<evidence type="ECO:0000259" key="2">
    <source>
        <dbReference type="SMART" id="SM00014"/>
    </source>
</evidence>
<gene>
    <name evidence="3" type="ORF">LSG31_23095</name>
</gene>
<organism evidence="3 4">
    <name type="scientific">Fodinisporobacter ferrooxydans</name>
    <dbReference type="NCBI Taxonomy" id="2901836"/>
    <lineage>
        <taxon>Bacteria</taxon>
        <taxon>Bacillati</taxon>
        <taxon>Bacillota</taxon>
        <taxon>Bacilli</taxon>
        <taxon>Bacillales</taxon>
        <taxon>Alicyclobacillaceae</taxon>
        <taxon>Fodinisporobacter</taxon>
    </lineage>
</organism>
<sequence length="204" mass="22872">MDLLNSFDLTVYHALNHLAGHHPVLDAIMVFFAQYALELYAVLFVVAWFALPKSNSDKRHALMVAGLSGVLALLINFLISHVWFRPRPFVTLAQMHESFTKFIPHSADASFPSDHTSGSYAFASASWGKTSKWVSWAFTSIAIIVMIARVYVGVHWPTDVLASFVVGLVSSKIMWKLSPKIYPLTRIVLRMFRMGNVSNRSVAE</sequence>
<dbReference type="InterPro" id="IPR000326">
    <property type="entry name" value="PAP2/HPO"/>
</dbReference>
<evidence type="ECO:0000313" key="4">
    <source>
        <dbReference type="Proteomes" id="UP000830167"/>
    </source>
</evidence>
<feature type="transmembrane region" description="Helical" evidence="1">
    <location>
        <begin position="133"/>
        <end position="152"/>
    </location>
</feature>
<proteinExistence type="predicted"/>
<feature type="transmembrane region" description="Helical" evidence="1">
    <location>
        <begin position="27"/>
        <end position="50"/>
    </location>
</feature>
<dbReference type="Gene3D" id="1.20.144.10">
    <property type="entry name" value="Phosphatidic acid phosphatase type 2/haloperoxidase"/>
    <property type="match status" value="1"/>
</dbReference>
<dbReference type="SUPFAM" id="SSF48317">
    <property type="entry name" value="Acid phosphatase/Vanadium-dependent haloperoxidase"/>
    <property type="match status" value="1"/>
</dbReference>
<evidence type="ECO:0000313" key="3">
    <source>
        <dbReference type="EMBL" id="UOF90702.1"/>
    </source>
</evidence>
<dbReference type="CDD" id="cd03385">
    <property type="entry name" value="PAP2_BcrC_like"/>
    <property type="match status" value="1"/>
</dbReference>
<dbReference type="EMBL" id="CP089291">
    <property type="protein sequence ID" value="UOF90702.1"/>
    <property type="molecule type" value="Genomic_DNA"/>
</dbReference>
<name>A0ABY4CJK4_9BACL</name>
<keyword evidence="1" id="KW-1133">Transmembrane helix</keyword>
<dbReference type="Proteomes" id="UP000830167">
    <property type="component" value="Chromosome"/>
</dbReference>
<dbReference type="InterPro" id="IPR033879">
    <property type="entry name" value="UPP_Pase"/>
</dbReference>
<dbReference type="PANTHER" id="PTHR14969">
    <property type="entry name" value="SPHINGOSINE-1-PHOSPHATE PHOSPHOHYDROLASE"/>
    <property type="match status" value="1"/>
</dbReference>
<feature type="transmembrane region" description="Helical" evidence="1">
    <location>
        <begin position="62"/>
        <end position="84"/>
    </location>
</feature>
<accession>A0ABY4CJK4</accession>
<dbReference type="RefSeq" id="WP_347437402.1">
    <property type="nucleotide sequence ID" value="NZ_CP089291.1"/>
</dbReference>
<dbReference type="Pfam" id="PF01569">
    <property type="entry name" value="PAP2"/>
    <property type="match status" value="1"/>
</dbReference>
<dbReference type="InterPro" id="IPR036938">
    <property type="entry name" value="PAP2/HPO_sf"/>
</dbReference>
<evidence type="ECO:0000256" key="1">
    <source>
        <dbReference type="SAM" id="Phobius"/>
    </source>
</evidence>